<gene>
    <name evidence="1" type="ORF">SDC9_185088</name>
</gene>
<organism evidence="1">
    <name type="scientific">bioreactor metagenome</name>
    <dbReference type="NCBI Taxonomy" id="1076179"/>
    <lineage>
        <taxon>unclassified sequences</taxon>
        <taxon>metagenomes</taxon>
        <taxon>ecological metagenomes</taxon>
    </lineage>
</organism>
<accession>A0A645HEV1</accession>
<proteinExistence type="predicted"/>
<evidence type="ECO:0000313" key="1">
    <source>
        <dbReference type="EMBL" id="MPN37568.1"/>
    </source>
</evidence>
<comment type="caution">
    <text evidence="1">The sequence shown here is derived from an EMBL/GenBank/DDBJ whole genome shotgun (WGS) entry which is preliminary data.</text>
</comment>
<name>A0A645HEV1_9ZZZZ</name>
<protein>
    <submittedName>
        <fullName evidence="1">Uncharacterized protein</fullName>
    </submittedName>
</protein>
<reference evidence="1" key="1">
    <citation type="submission" date="2019-08" db="EMBL/GenBank/DDBJ databases">
        <authorList>
            <person name="Kucharzyk K."/>
            <person name="Murdoch R.W."/>
            <person name="Higgins S."/>
            <person name="Loffler F."/>
        </authorList>
    </citation>
    <scope>NUCLEOTIDE SEQUENCE</scope>
</reference>
<dbReference type="AlphaFoldDB" id="A0A645HEV1"/>
<sequence length="151" mass="16806">MLGALVLDRCKGQRHQLAAHQPVQCVPIHMLFGSVLSRQLQWQGQSVDQLCPFFGMDSGKVLGAECFPDRCRHAVFALAHVVHGRSFGQIEDHQDHCQHMRATSAIKHRLLHKAAHGLLALLLHGQRMAGLQCGMHSLEAVGCSRDSRRHQ</sequence>
<dbReference type="EMBL" id="VSSQ01092294">
    <property type="protein sequence ID" value="MPN37568.1"/>
    <property type="molecule type" value="Genomic_DNA"/>
</dbReference>